<reference evidence="5 6" key="1">
    <citation type="submission" date="2017-05" db="EMBL/GenBank/DDBJ databases">
        <authorList>
            <person name="Varghese N."/>
            <person name="Submissions S."/>
        </authorList>
    </citation>
    <scope>NUCLEOTIDE SEQUENCE [LARGE SCALE GENOMIC DNA]</scope>
    <source>
        <strain evidence="5 6">DSM 21985</strain>
    </source>
</reference>
<dbReference type="Gene3D" id="3.30.1360.20">
    <property type="entry name" value="Transcriptional coactivator/pterin dehydratase"/>
    <property type="match status" value="1"/>
</dbReference>
<dbReference type="SUPFAM" id="SSF55248">
    <property type="entry name" value="PCD-like"/>
    <property type="match status" value="1"/>
</dbReference>
<dbReference type="EMBL" id="FXTP01000001">
    <property type="protein sequence ID" value="SMO32298.1"/>
    <property type="molecule type" value="Genomic_DNA"/>
</dbReference>
<dbReference type="PANTHER" id="PTHR12599:SF0">
    <property type="entry name" value="PTERIN-4-ALPHA-CARBINOLAMINE DEHYDRATASE"/>
    <property type="match status" value="1"/>
</dbReference>
<evidence type="ECO:0000313" key="6">
    <source>
        <dbReference type="Proteomes" id="UP000317557"/>
    </source>
</evidence>
<comment type="similarity">
    <text evidence="2 4">Belongs to the pterin-4-alpha-carbinolamine dehydratase family.</text>
</comment>
<keyword evidence="6" id="KW-1185">Reference proteome</keyword>
<evidence type="ECO:0000256" key="1">
    <source>
        <dbReference type="ARBA" id="ARBA00001554"/>
    </source>
</evidence>
<dbReference type="InterPro" id="IPR001533">
    <property type="entry name" value="Pterin_deHydtase"/>
</dbReference>
<dbReference type="AlphaFoldDB" id="A0A521ABY6"/>
<proteinExistence type="inferred from homology"/>
<keyword evidence="3 4" id="KW-0456">Lyase</keyword>
<sequence length="95" mass="10652">MAQPPLSENDIQQALSSLEGWEFGDDTITKEYSFNDFSEALGFIVRVGLEAEKQVHHPQLFNVYNTVKISLNTHDADDKVTQKDVDLAKAIESVL</sequence>
<dbReference type="HAMAP" id="MF_00434">
    <property type="entry name" value="Pterin_4_alpha"/>
    <property type="match status" value="1"/>
</dbReference>
<dbReference type="PANTHER" id="PTHR12599">
    <property type="entry name" value="PTERIN-4-ALPHA-CARBINOLAMINE DEHYDRATASE"/>
    <property type="match status" value="1"/>
</dbReference>
<dbReference type="InterPro" id="IPR036428">
    <property type="entry name" value="PCD_sf"/>
</dbReference>
<dbReference type="NCBIfam" id="NF002017">
    <property type="entry name" value="PRK00823.1-2"/>
    <property type="match status" value="1"/>
</dbReference>
<gene>
    <name evidence="5" type="ORF">SAMN06265219_10138</name>
</gene>
<accession>A0A521ABY6</accession>
<dbReference type="Pfam" id="PF01329">
    <property type="entry name" value="Pterin_4a"/>
    <property type="match status" value="1"/>
</dbReference>
<dbReference type="GO" id="GO:0008124">
    <property type="term" value="F:4-alpha-hydroxytetrahydrobiopterin dehydratase activity"/>
    <property type="evidence" value="ECO:0007669"/>
    <property type="project" value="UniProtKB-UniRule"/>
</dbReference>
<dbReference type="Proteomes" id="UP000317557">
    <property type="component" value="Unassembled WGS sequence"/>
</dbReference>
<evidence type="ECO:0000256" key="3">
    <source>
        <dbReference type="ARBA" id="ARBA00023239"/>
    </source>
</evidence>
<name>A0A521ABY6_9BACT</name>
<dbReference type="RefSeq" id="WP_142452575.1">
    <property type="nucleotide sequence ID" value="NZ_FXTP01000001.1"/>
</dbReference>
<protein>
    <recommendedName>
        <fullName evidence="4">Putative pterin-4-alpha-carbinolamine dehydratase</fullName>
        <shortName evidence="4">PHS</shortName>
        <ecNumber evidence="4">4.2.1.96</ecNumber>
    </recommendedName>
    <alternativeName>
        <fullName evidence="4">4-alpha-hydroxy-tetrahydropterin dehydratase</fullName>
    </alternativeName>
    <alternativeName>
        <fullName evidence="4">Pterin carbinolamine dehydratase</fullName>
        <shortName evidence="4">PCD</shortName>
    </alternativeName>
</protein>
<evidence type="ECO:0000256" key="4">
    <source>
        <dbReference type="HAMAP-Rule" id="MF_00434"/>
    </source>
</evidence>
<dbReference type="OrthoDB" id="9794987at2"/>
<dbReference type="GO" id="GO:0006729">
    <property type="term" value="P:tetrahydrobiopterin biosynthetic process"/>
    <property type="evidence" value="ECO:0007669"/>
    <property type="project" value="InterPro"/>
</dbReference>
<organism evidence="5 6">
    <name type="scientific">Gracilimonas mengyeensis</name>
    <dbReference type="NCBI Taxonomy" id="1302730"/>
    <lineage>
        <taxon>Bacteria</taxon>
        <taxon>Pseudomonadati</taxon>
        <taxon>Balneolota</taxon>
        <taxon>Balneolia</taxon>
        <taxon>Balneolales</taxon>
        <taxon>Balneolaceae</taxon>
        <taxon>Gracilimonas</taxon>
    </lineage>
</organism>
<evidence type="ECO:0000313" key="5">
    <source>
        <dbReference type="EMBL" id="SMO32298.1"/>
    </source>
</evidence>
<dbReference type="EC" id="4.2.1.96" evidence="4"/>
<comment type="catalytic activity">
    <reaction evidence="1 4">
        <text>(4aS,6R)-4a-hydroxy-L-erythro-5,6,7,8-tetrahydrobiopterin = (6R)-L-erythro-6,7-dihydrobiopterin + H2O</text>
        <dbReference type="Rhea" id="RHEA:11920"/>
        <dbReference type="ChEBI" id="CHEBI:15377"/>
        <dbReference type="ChEBI" id="CHEBI:15642"/>
        <dbReference type="ChEBI" id="CHEBI:43120"/>
        <dbReference type="EC" id="4.2.1.96"/>
    </reaction>
</comment>
<evidence type="ECO:0000256" key="2">
    <source>
        <dbReference type="ARBA" id="ARBA00006472"/>
    </source>
</evidence>